<organism evidence="1 2">
    <name type="scientific">Aliterella atlantica CENA595</name>
    <dbReference type="NCBI Taxonomy" id="1618023"/>
    <lineage>
        <taxon>Bacteria</taxon>
        <taxon>Bacillati</taxon>
        <taxon>Cyanobacteriota</taxon>
        <taxon>Cyanophyceae</taxon>
        <taxon>Chroococcidiopsidales</taxon>
        <taxon>Aliterellaceae</taxon>
        <taxon>Aliterella</taxon>
    </lineage>
</organism>
<proteinExistence type="predicted"/>
<dbReference type="OrthoDB" id="515405at2"/>
<keyword evidence="2" id="KW-1185">Reference proteome</keyword>
<dbReference type="PATRIC" id="fig|1618023.3.peg.5226"/>
<accession>A0A0D8ZXJ0</accession>
<name>A0A0D8ZXJ0_9CYAN</name>
<reference evidence="1 2" key="1">
    <citation type="submission" date="2015-02" db="EMBL/GenBank/DDBJ databases">
        <title>Draft genome of a novel marine cyanobacterium (Chroococcales) isolated from South Atlantic Ocean.</title>
        <authorList>
            <person name="Rigonato J."/>
            <person name="Alvarenga D.O."/>
            <person name="Branco L.H."/>
            <person name="Varani A.M."/>
            <person name="Brandini F.P."/>
            <person name="Fiore M.F."/>
        </authorList>
    </citation>
    <scope>NUCLEOTIDE SEQUENCE [LARGE SCALE GENOMIC DNA]</scope>
    <source>
        <strain evidence="1 2">CENA595</strain>
    </source>
</reference>
<comment type="caution">
    <text evidence="1">The sequence shown here is derived from an EMBL/GenBank/DDBJ whole genome shotgun (WGS) entry which is preliminary data.</text>
</comment>
<dbReference type="RefSeq" id="WP_045053263.1">
    <property type="nucleotide sequence ID" value="NZ_CAWMDP010000059.1"/>
</dbReference>
<evidence type="ECO:0000313" key="2">
    <source>
        <dbReference type="Proteomes" id="UP000032452"/>
    </source>
</evidence>
<dbReference type="EMBL" id="JYON01000002">
    <property type="protein sequence ID" value="KJH73164.1"/>
    <property type="molecule type" value="Genomic_DNA"/>
</dbReference>
<dbReference type="STRING" id="1618023.UH38_03690"/>
<gene>
    <name evidence="1" type="ORF">UH38_03690</name>
</gene>
<evidence type="ECO:0000313" key="1">
    <source>
        <dbReference type="EMBL" id="KJH73164.1"/>
    </source>
</evidence>
<protein>
    <submittedName>
        <fullName evidence="1">Uncharacterized protein</fullName>
    </submittedName>
</protein>
<dbReference type="Proteomes" id="UP000032452">
    <property type="component" value="Unassembled WGS sequence"/>
</dbReference>
<dbReference type="AlphaFoldDB" id="A0A0D8ZXJ0"/>
<sequence length="141" mass="16268">MQKRCDKNRKRSKRRGIYCPLHNCYLYSVSQKYPLYANKVEHLQQQGVGKRSALMLVANQSAVTLSNAWLEAFWCESCQETNWYHIRKVDSTYYVSAVPPELWQRAIGAIDAEGNPSVGEFTRRQARAASYKAVQDIKFIS</sequence>